<name>A0A3T0D989_9FIRM</name>
<protein>
    <submittedName>
        <fullName evidence="7">ABC transporter permease</fullName>
    </submittedName>
</protein>
<dbReference type="EMBL" id="CP034791">
    <property type="protein sequence ID" value="AZT91352.1"/>
    <property type="molecule type" value="Genomic_DNA"/>
</dbReference>
<comment type="subcellular location">
    <subcellularLocation>
        <location evidence="1">Membrane</location>
        <topology evidence="1">Multi-pass membrane protein</topology>
    </subcellularLocation>
</comment>
<evidence type="ECO:0000256" key="4">
    <source>
        <dbReference type="ARBA" id="ARBA00023136"/>
    </source>
</evidence>
<evidence type="ECO:0000313" key="7">
    <source>
        <dbReference type="EMBL" id="AZT91352.1"/>
    </source>
</evidence>
<keyword evidence="8" id="KW-1185">Reference proteome</keyword>
<proteinExistence type="predicted"/>
<keyword evidence="4 5" id="KW-0472">Membrane</keyword>
<dbReference type="InterPro" id="IPR052902">
    <property type="entry name" value="ABC-2_transporter"/>
</dbReference>
<dbReference type="GO" id="GO:0140359">
    <property type="term" value="F:ABC-type transporter activity"/>
    <property type="evidence" value="ECO:0007669"/>
    <property type="project" value="InterPro"/>
</dbReference>
<evidence type="ECO:0000256" key="2">
    <source>
        <dbReference type="ARBA" id="ARBA00022692"/>
    </source>
</evidence>
<feature type="transmembrane region" description="Helical" evidence="5">
    <location>
        <begin position="353"/>
        <end position="371"/>
    </location>
</feature>
<dbReference type="AlphaFoldDB" id="A0A3T0D989"/>
<dbReference type="PANTHER" id="PTHR43027">
    <property type="entry name" value="DOXORUBICIN RESISTANCE ABC TRANSPORTER PERMEASE PROTEIN DRRC-RELATED"/>
    <property type="match status" value="1"/>
</dbReference>
<feature type="transmembrane region" description="Helical" evidence="5">
    <location>
        <begin position="261"/>
        <end position="284"/>
    </location>
</feature>
<keyword evidence="3 5" id="KW-1133">Transmembrane helix</keyword>
<dbReference type="KEGG" id="ccha:ELD05_12450"/>
<organism evidence="7 8">
    <name type="scientific">Caldicellulosiruptor changbaiensis</name>
    <dbReference type="NCBI Taxonomy" id="1222016"/>
    <lineage>
        <taxon>Bacteria</taxon>
        <taxon>Bacillati</taxon>
        <taxon>Bacillota</taxon>
        <taxon>Bacillota incertae sedis</taxon>
        <taxon>Caldicellulosiruptorales</taxon>
        <taxon>Caldicellulosiruptoraceae</taxon>
        <taxon>Caldicellulosiruptor</taxon>
    </lineage>
</organism>
<reference evidence="7 8" key="1">
    <citation type="submission" date="2018-12" db="EMBL/GenBank/DDBJ databases">
        <title>Genome sequence from the cellulolytic species, Caldicellulosiruptor changbaiensis.</title>
        <authorList>
            <person name="Blumer-Schuette S.E."/>
            <person name="Mendoza C."/>
        </authorList>
    </citation>
    <scope>NUCLEOTIDE SEQUENCE [LARGE SCALE GENOMIC DNA]</scope>
    <source>
        <strain evidence="7 8">CBS-Z</strain>
    </source>
</reference>
<dbReference type="GO" id="GO:0016020">
    <property type="term" value="C:membrane"/>
    <property type="evidence" value="ECO:0007669"/>
    <property type="project" value="UniProtKB-SubCell"/>
</dbReference>
<dbReference type="RefSeq" id="WP_127352680.1">
    <property type="nucleotide sequence ID" value="NZ_CP034791.1"/>
</dbReference>
<gene>
    <name evidence="7" type="ORF">ELD05_12450</name>
</gene>
<evidence type="ECO:0000256" key="5">
    <source>
        <dbReference type="SAM" id="Phobius"/>
    </source>
</evidence>
<dbReference type="InterPro" id="IPR013525">
    <property type="entry name" value="ABC2_TM"/>
</dbReference>
<evidence type="ECO:0000256" key="3">
    <source>
        <dbReference type="ARBA" id="ARBA00022989"/>
    </source>
</evidence>
<keyword evidence="2 5" id="KW-0812">Transmembrane</keyword>
<feature type="transmembrane region" description="Helical" evidence="5">
    <location>
        <begin position="224"/>
        <end position="249"/>
    </location>
</feature>
<feature type="domain" description="ABC-2 type transporter transmembrane" evidence="6">
    <location>
        <begin position="22"/>
        <end position="367"/>
    </location>
</feature>
<evidence type="ECO:0000313" key="8">
    <source>
        <dbReference type="Proteomes" id="UP000282930"/>
    </source>
</evidence>
<dbReference type="Pfam" id="PF12698">
    <property type="entry name" value="ABC2_membrane_3"/>
    <property type="match status" value="1"/>
</dbReference>
<dbReference type="Proteomes" id="UP000282930">
    <property type="component" value="Chromosome"/>
</dbReference>
<dbReference type="PANTHER" id="PTHR43027:SF1">
    <property type="entry name" value="DOXORUBICIN RESISTANCE ABC TRANSPORTER PERMEASE PROTEIN DRRC-RELATED"/>
    <property type="match status" value="1"/>
</dbReference>
<feature type="transmembrane region" description="Helical" evidence="5">
    <location>
        <begin position="290"/>
        <end position="310"/>
    </location>
</feature>
<sequence>MRAAVKAFLYTLKENAMSIPLLSIMLIFPIILIFILGTALSGYFKQVDIPKMNIIIVEVNLKPSIYDTILKYDKTFTKLFNAEVFASKSAALKKFSSSNKYVAVVTFKEHQRNNHSNYSPFGNFDIEITSKGGSQEAGFVKVYFNIFANYYKFARSIYSPSDIPKSINFESAFSGRFPRALDYYAVAMVVMMALYGSFGGIAVIEEERKQNTLIRLFASPKNPQIIFVSKAFAQMVFLYIQLCLIVLFSKYIYQANWSENLWIIFLLLFIYSIFAILFGIFIALISKNYILSNVIVSSFAVISTFLAGGYVRIDISTKFLSFLRDILPNCAVQSAFFTIIYNPSEITLVKNVFVYLSLLCLIIALTSMLLMRKVKLWQFSR</sequence>
<feature type="transmembrane region" description="Helical" evidence="5">
    <location>
        <begin position="183"/>
        <end position="204"/>
    </location>
</feature>
<accession>A0A3T0D989</accession>
<evidence type="ECO:0000256" key="1">
    <source>
        <dbReference type="ARBA" id="ARBA00004141"/>
    </source>
</evidence>
<feature type="transmembrane region" description="Helical" evidence="5">
    <location>
        <begin position="20"/>
        <end position="44"/>
    </location>
</feature>
<evidence type="ECO:0000259" key="6">
    <source>
        <dbReference type="Pfam" id="PF12698"/>
    </source>
</evidence>